<reference evidence="2 3" key="1">
    <citation type="journal article" date="2015" name="Proc. Natl. Acad. Sci. U.S.A.">
        <title>The resurrection genome of Boea hygrometrica: A blueprint for survival of dehydration.</title>
        <authorList>
            <person name="Xiao L."/>
            <person name="Yang G."/>
            <person name="Zhang L."/>
            <person name="Yang X."/>
            <person name="Zhao S."/>
            <person name="Ji Z."/>
            <person name="Zhou Q."/>
            <person name="Hu M."/>
            <person name="Wang Y."/>
            <person name="Chen M."/>
            <person name="Xu Y."/>
            <person name="Jin H."/>
            <person name="Xiao X."/>
            <person name="Hu G."/>
            <person name="Bao F."/>
            <person name="Hu Y."/>
            <person name="Wan P."/>
            <person name="Li L."/>
            <person name="Deng X."/>
            <person name="Kuang T."/>
            <person name="Xiang C."/>
            <person name="Zhu J.K."/>
            <person name="Oliver M.J."/>
            <person name="He Y."/>
        </authorList>
    </citation>
    <scope>NUCLEOTIDE SEQUENCE [LARGE SCALE GENOMIC DNA]</scope>
    <source>
        <strain evidence="3">cv. XS01</strain>
    </source>
</reference>
<dbReference type="AlphaFoldDB" id="A0A2Z7DDH0"/>
<evidence type="ECO:0000313" key="2">
    <source>
        <dbReference type="EMBL" id="KZV55444.1"/>
    </source>
</evidence>
<proteinExistence type="predicted"/>
<name>A0A2Z7DDH0_9LAMI</name>
<sequence>MDLEFRLLSDILAKSVTIKAGSLMPLPMKELGESKDFSTLKILTPKTVGRYIAINDKIDVEDVEDVSRVKKTPAKRAVSKKRPAVAAVAEPVVNNKRTSKGKSYPSKDNMEIVPVAQESVPLQTIVPTPAAPAKQPPVPKRKSKNIRLRLQKDSCNDEIVEDRAAVEATVEVDVVAIGISTADDVDIIIEQVIAESAQLDTDFGSPVVQKADEMEKCFNLSYEEFVSREAEKLVETGSDSDGATETVACRKVVEKQPVQTSVETESRIDASAAYIVTEPADETEKDQGTDIADVAPATDEEKR</sequence>
<organism evidence="2 3">
    <name type="scientific">Dorcoceras hygrometricum</name>
    <dbReference type="NCBI Taxonomy" id="472368"/>
    <lineage>
        <taxon>Eukaryota</taxon>
        <taxon>Viridiplantae</taxon>
        <taxon>Streptophyta</taxon>
        <taxon>Embryophyta</taxon>
        <taxon>Tracheophyta</taxon>
        <taxon>Spermatophyta</taxon>
        <taxon>Magnoliopsida</taxon>
        <taxon>eudicotyledons</taxon>
        <taxon>Gunneridae</taxon>
        <taxon>Pentapetalae</taxon>
        <taxon>asterids</taxon>
        <taxon>lamiids</taxon>
        <taxon>Lamiales</taxon>
        <taxon>Gesneriaceae</taxon>
        <taxon>Didymocarpoideae</taxon>
        <taxon>Trichosporeae</taxon>
        <taxon>Loxocarpinae</taxon>
        <taxon>Dorcoceras</taxon>
    </lineage>
</organism>
<keyword evidence="3" id="KW-1185">Reference proteome</keyword>
<evidence type="ECO:0000313" key="3">
    <source>
        <dbReference type="Proteomes" id="UP000250235"/>
    </source>
</evidence>
<gene>
    <name evidence="2" type="ORF">F511_40534</name>
</gene>
<evidence type="ECO:0000256" key="1">
    <source>
        <dbReference type="SAM" id="MobiDB-lite"/>
    </source>
</evidence>
<dbReference type="Proteomes" id="UP000250235">
    <property type="component" value="Unassembled WGS sequence"/>
</dbReference>
<protein>
    <submittedName>
        <fullName evidence="2">Uncharacterized protein</fullName>
    </submittedName>
</protein>
<dbReference type="EMBL" id="KQ988550">
    <property type="protein sequence ID" value="KZV55444.1"/>
    <property type="molecule type" value="Genomic_DNA"/>
</dbReference>
<accession>A0A2Z7DDH0</accession>
<feature type="region of interest" description="Disordered" evidence="1">
    <location>
        <begin position="277"/>
        <end position="303"/>
    </location>
</feature>